<gene>
    <name evidence="5" type="ORF">GKE01_17565</name>
</gene>
<dbReference type="InterPro" id="IPR029063">
    <property type="entry name" value="SAM-dependent_MTases_sf"/>
</dbReference>
<feature type="compositionally biased region" description="Low complexity" evidence="3">
    <location>
        <begin position="363"/>
        <end position="373"/>
    </location>
</feature>
<dbReference type="Gene3D" id="3.40.50.150">
    <property type="entry name" value="Vaccinia Virus protein VP39"/>
    <property type="match status" value="1"/>
</dbReference>
<dbReference type="PANTHER" id="PTHR41313:SF1">
    <property type="entry name" value="DNA METHYLASE ADENINE-SPECIFIC DOMAIN-CONTAINING PROTEIN"/>
    <property type="match status" value="1"/>
</dbReference>
<evidence type="ECO:0000259" key="4">
    <source>
        <dbReference type="Pfam" id="PF02384"/>
    </source>
</evidence>
<dbReference type="PRINTS" id="PR00507">
    <property type="entry name" value="N12N6MTFRASE"/>
</dbReference>
<feature type="region of interest" description="Disordered" evidence="3">
    <location>
        <begin position="357"/>
        <end position="382"/>
    </location>
</feature>
<dbReference type="SUPFAM" id="SSF53335">
    <property type="entry name" value="S-adenosyl-L-methionine-dependent methyltransferases"/>
    <property type="match status" value="1"/>
</dbReference>
<dbReference type="InterPro" id="IPR003356">
    <property type="entry name" value="DNA_methylase_A-5"/>
</dbReference>
<dbReference type="InterPro" id="IPR027417">
    <property type="entry name" value="P-loop_NTPase"/>
</dbReference>
<dbReference type="GO" id="GO:0008170">
    <property type="term" value="F:N-methyltransferase activity"/>
    <property type="evidence" value="ECO:0007669"/>
    <property type="project" value="InterPro"/>
</dbReference>
<keyword evidence="5" id="KW-0808">Transferase</keyword>
<evidence type="ECO:0000256" key="1">
    <source>
        <dbReference type="ARBA" id="ARBA00006594"/>
    </source>
</evidence>
<dbReference type="Pfam" id="PF02384">
    <property type="entry name" value="N6_Mtase"/>
    <property type="match status" value="1"/>
</dbReference>
<dbReference type="GO" id="GO:0032259">
    <property type="term" value="P:methylation"/>
    <property type="evidence" value="ECO:0007669"/>
    <property type="project" value="UniProtKB-KW"/>
</dbReference>
<keyword evidence="5" id="KW-0489">Methyltransferase</keyword>
<evidence type="ECO:0000256" key="2">
    <source>
        <dbReference type="SAM" id="Coils"/>
    </source>
</evidence>
<dbReference type="PANTHER" id="PTHR41313">
    <property type="entry name" value="ADENINE-SPECIFIC METHYLTRANSFERASE"/>
    <property type="match status" value="1"/>
</dbReference>
<organism evidence="5">
    <name type="scientific">Parabacteroides goldsteinii</name>
    <dbReference type="NCBI Taxonomy" id="328812"/>
    <lineage>
        <taxon>Bacteria</taxon>
        <taxon>Pseudomonadati</taxon>
        <taxon>Bacteroidota</taxon>
        <taxon>Bacteroidia</taxon>
        <taxon>Bacteroidales</taxon>
        <taxon>Tannerellaceae</taxon>
        <taxon>Parabacteroides</taxon>
    </lineage>
</organism>
<dbReference type="InterPro" id="IPR052933">
    <property type="entry name" value="DNA_Protect_Modify"/>
</dbReference>
<evidence type="ECO:0000256" key="3">
    <source>
        <dbReference type="SAM" id="MobiDB-lite"/>
    </source>
</evidence>
<dbReference type="Gene3D" id="3.40.50.300">
    <property type="entry name" value="P-loop containing nucleotide triphosphate hydrolases"/>
    <property type="match status" value="1"/>
</dbReference>
<protein>
    <submittedName>
        <fullName evidence="5">N-6 DNA methylase</fullName>
    </submittedName>
</protein>
<dbReference type="AlphaFoldDB" id="A0A6G1ZH11"/>
<reference evidence="5" key="1">
    <citation type="journal article" date="2019" name="Nat. Med.">
        <title>A library of human gut bacterial isolates paired with longitudinal multiomics data enables mechanistic microbiome research.</title>
        <authorList>
            <person name="Poyet M."/>
            <person name="Groussin M."/>
            <person name="Gibbons S.M."/>
            <person name="Avila-Pacheco J."/>
            <person name="Jiang X."/>
            <person name="Kearney S.M."/>
            <person name="Perrotta A.R."/>
            <person name="Berdy B."/>
            <person name="Zhao S."/>
            <person name="Lieberman T.D."/>
            <person name="Swanson P.K."/>
            <person name="Smith M."/>
            <person name="Roesemann S."/>
            <person name="Alexander J.E."/>
            <person name="Rich S.A."/>
            <person name="Livny J."/>
            <person name="Vlamakis H."/>
            <person name="Clish C."/>
            <person name="Bullock K."/>
            <person name="Deik A."/>
            <person name="Scott J."/>
            <person name="Pierce K.A."/>
            <person name="Xavier R.J."/>
            <person name="Alm E.J."/>
        </authorList>
    </citation>
    <scope>NUCLEOTIDE SEQUENCE</scope>
    <source>
        <strain evidence="5">BIOML-A4</strain>
    </source>
</reference>
<proteinExistence type="inferred from homology"/>
<keyword evidence="2" id="KW-0175">Coiled coil</keyword>
<dbReference type="GO" id="GO:0003677">
    <property type="term" value="F:DNA binding"/>
    <property type="evidence" value="ECO:0007669"/>
    <property type="project" value="InterPro"/>
</dbReference>
<sequence length="1034" mass="118909">MREYSKDETEYKAYVQSLKKSALTAFYTPEPLVAAMQESLQVPESHPGRFLDPSAGTGMFISRLKDVPEIHCFEKDKLTGKILSSLYPESKVTIDGFQSIQPYYNSYFDMVSSNIPFGNTRVYDRDFDRSEDSVRKSSLAAVHNYFFLKGMDTLHEGGILAYITTSGVMDSPQNRPVREWLMNHAKLVSAIRLPDNLFVDAGTEVSSDLIVLQKNTRKAELTEKERNFIETRLISGSININNSYAGLDHIVHTAVSMGKNMYGQPAMNFIHEGGIEAIAGHLKQLLAQDVEDHLDRELYDNNLSRPTVSTGIEPEFETPLEIVIENHRQEVQEESPAQPYEPMLNLFAAYADEGEAEVQVVESRPSPSRAPSASRKKKGDEPEMFNLFSQENMYDEAAVPESMTEERAEAEARWLERRQKFEEERKKEMEPRPFTGEIRPEYKNGSIVKSGEQYGYLRGVGTPDVQFHPLKLTVTQQYRAAYYIPLREAYHNLYNTEAETETEQPELREELGRQYDRFYRMFRELNGKDNAKFLLMDAGGREMLSLERSVNGKIQKADIFSVPVSFNANEMTHADTPQEALAASLNKFGEVNLEYMENLSEIGRQELLRQLDKRIFYNPMMKNYEIKDRFIAGNVVAKVEWIENYLKDYPEDEASKKSLEVLRAAVPEPISFELLDFNLGERWIPMSVYEEFAGYLFETKAHIHYTESIDEFSVNFESSNANITDKYYVKGEKRGYYGYDLLKHALHNTVPDITKTVQDEEGNDIKVRDAEAIQLADTKINEIRSAFTDWLNEQLPELKQRLADLYNRKFNCYVRPDYDGSLQSFPFLDLKGLDIPDLYDSQKNAVWMLKMNGGGIIDHEVGTGKTLIMCIAAFEMKRLGMANKPMIIGLKSNVHDIADTFKKAYPNAKVLYPGKEDFTPEKRVGIFHDIKNNNWDCIILTHDQFGKIPQSPEIQQEIYTQEINNIEENLAVFEQQGNEVTGWIKNGLEKRKENLEAKLEKLEQDIKDRTDDVTDFRQMGIDHLFVDESHYQNF</sequence>
<name>A0A6G1ZH11_9BACT</name>
<comment type="similarity">
    <text evidence="1">Belongs to the N(4)/N(6)-methyltransferase family.</text>
</comment>
<feature type="domain" description="DNA methylase adenine-specific" evidence="4">
    <location>
        <begin position="23"/>
        <end position="232"/>
    </location>
</feature>
<comment type="caution">
    <text evidence="5">The sequence shown here is derived from an EMBL/GenBank/DDBJ whole genome shotgun (WGS) entry which is preliminary data.</text>
</comment>
<accession>A0A6G1ZH11</accession>
<dbReference type="SUPFAM" id="SSF52540">
    <property type="entry name" value="P-loop containing nucleoside triphosphate hydrolases"/>
    <property type="match status" value="1"/>
</dbReference>
<dbReference type="EMBL" id="WKLP01000028">
    <property type="protein sequence ID" value="MRY13254.1"/>
    <property type="molecule type" value="Genomic_DNA"/>
</dbReference>
<evidence type="ECO:0000313" key="5">
    <source>
        <dbReference type="EMBL" id="MRY13254.1"/>
    </source>
</evidence>
<feature type="coiled-coil region" evidence="2">
    <location>
        <begin position="956"/>
        <end position="1019"/>
    </location>
</feature>